<accession>A0A7W8JTG8</accession>
<proteinExistence type="predicted"/>
<keyword evidence="2" id="KW-1185">Reference proteome</keyword>
<protein>
    <submittedName>
        <fullName evidence="1">Uncharacterized protein</fullName>
    </submittedName>
</protein>
<dbReference type="RefSeq" id="WP_184127442.1">
    <property type="nucleotide sequence ID" value="NZ_JACHFL010000001.1"/>
</dbReference>
<gene>
    <name evidence="1" type="ORF">HNQ08_000430</name>
</gene>
<comment type="caution">
    <text evidence="1">The sequence shown here is derived from an EMBL/GenBank/DDBJ whole genome shotgun (WGS) entry which is preliminary data.</text>
</comment>
<dbReference type="Proteomes" id="UP000552709">
    <property type="component" value="Unassembled WGS sequence"/>
</dbReference>
<name>A0A7W8JTG8_9DEIO</name>
<evidence type="ECO:0000313" key="2">
    <source>
        <dbReference type="Proteomes" id="UP000552709"/>
    </source>
</evidence>
<sequence>MSRVLFVDSAALKPTSEFDNWPSATKTLWDEADTCTRKAATAARWRLRRAEHPEDWPLPSCPLARALCQLELTYRHSSYCRGAVRDS</sequence>
<evidence type="ECO:0000313" key="1">
    <source>
        <dbReference type="EMBL" id="MBB5361359.1"/>
    </source>
</evidence>
<reference evidence="1 2" key="1">
    <citation type="submission" date="2020-08" db="EMBL/GenBank/DDBJ databases">
        <title>Genomic Encyclopedia of Type Strains, Phase IV (KMG-IV): sequencing the most valuable type-strain genomes for metagenomic binning, comparative biology and taxonomic classification.</title>
        <authorList>
            <person name="Goeker M."/>
        </authorList>
    </citation>
    <scope>NUCLEOTIDE SEQUENCE [LARGE SCALE GENOMIC DNA]</scope>
    <source>
        <strain evidence="1 2">DSM 27939</strain>
    </source>
</reference>
<dbReference type="AlphaFoldDB" id="A0A7W8JTG8"/>
<organism evidence="1 2">
    <name type="scientific">Deinococcus humi</name>
    <dbReference type="NCBI Taxonomy" id="662880"/>
    <lineage>
        <taxon>Bacteria</taxon>
        <taxon>Thermotogati</taxon>
        <taxon>Deinococcota</taxon>
        <taxon>Deinococci</taxon>
        <taxon>Deinococcales</taxon>
        <taxon>Deinococcaceae</taxon>
        <taxon>Deinococcus</taxon>
    </lineage>
</organism>
<dbReference type="EMBL" id="JACHFL010000001">
    <property type="protein sequence ID" value="MBB5361359.1"/>
    <property type="molecule type" value="Genomic_DNA"/>
</dbReference>